<dbReference type="AlphaFoldDB" id="X0VTZ1"/>
<proteinExistence type="predicted"/>
<feature type="non-terminal residue" evidence="1">
    <location>
        <position position="188"/>
    </location>
</feature>
<gene>
    <name evidence="1" type="ORF">S01H1_51274</name>
</gene>
<evidence type="ECO:0000313" key="1">
    <source>
        <dbReference type="EMBL" id="GAG21884.1"/>
    </source>
</evidence>
<name>X0VTZ1_9ZZZZ</name>
<reference evidence="1" key="1">
    <citation type="journal article" date="2014" name="Front. Microbiol.">
        <title>High frequency of phylogenetically diverse reductive dehalogenase-homologous genes in deep subseafloor sedimentary metagenomes.</title>
        <authorList>
            <person name="Kawai M."/>
            <person name="Futagami T."/>
            <person name="Toyoda A."/>
            <person name="Takaki Y."/>
            <person name="Nishi S."/>
            <person name="Hori S."/>
            <person name="Arai W."/>
            <person name="Tsubouchi T."/>
            <person name="Morono Y."/>
            <person name="Uchiyama I."/>
            <person name="Ito T."/>
            <person name="Fujiyama A."/>
            <person name="Inagaki F."/>
            <person name="Takami H."/>
        </authorList>
    </citation>
    <scope>NUCLEOTIDE SEQUENCE</scope>
    <source>
        <strain evidence="1">Expedition CK06-06</strain>
    </source>
</reference>
<dbReference type="EMBL" id="BARS01033086">
    <property type="protein sequence ID" value="GAG21884.1"/>
    <property type="molecule type" value="Genomic_DNA"/>
</dbReference>
<organism evidence="1">
    <name type="scientific">marine sediment metagenome</name>
    <dbReference type="NCBI Taxonomy" id="412755"/>
    <lineage>
        <taxon>unclassified sequences</taxon>
        <taxon>metagenomes</taxon>
        <taxon>ecological metagenomes</taxon>
    </lineage>
</organism>
<accession>X0VTZ1</accession>
<comment type="caution">
    <text evidence="1">The sequence shown here is derived from an EMBL/GenBank/DDBJ whole genome shotgun (WGS) entry which is preliminary data.</text>
</comment>
<protein>
    <submittedName>
        <fullName evidence="1">Uncharacterized protein</fullName>
    </submittedName>
</protein>
<sequence>MNNIMNFQDELSTAMSLENAKPLLEKIQSKAHWRIHLCPKENKKRISDEQQAWDFINKSNICFCSKYYPYNQYIAQKESEKYFIASKIENLDPGWEDYWFLFFSGQFIHLLVTPEIFYDSKLRKMAEKTRGIINKQAPGFIHVKPLLERFGMIFLFVSKLCQADLYENKLEINIELNGIKDFVLIDEL</sequence>